<gene>
    <name evidence="3" type="ORF">PR048_001226</name>
</gene>
<keyword evidence="2" id="KW-0472">Membrane</keyword>
<keyword evidence="2" id="KW-1133">Transmembrane helix</keyword>
<sequence>MERKKTEKPPEKRNEEGSQKGDRSTYGTRGQTAPTLAHRTQGGQEDVMVQETPEVVEERIVSVGRERMWRQEQRVKVMVYSHCTLRKAPAVWRSPALLVTTHWNSPRSSMDVLWMVSEPSGPTLDRSSRPGTADSWTASLYHVTTPSRSLVTQGKCAASPSSVVWFTGGMASSVPPVTQTHTHTHTHCRLPVRIFRITRDLQNSRATVTERLACSPPANAIRVQSPARSLRIFARGNRAGQCRWSAGFPWGSPVSPALSFRRCSMLTSITHIGFQDLAAEETVNGLKRANGVGQVGCLRVFVRTVDGEVEPCAVGACGRRTVGEVDAALVPAAVRLADARQVDGASAVGGARRHQAYPVPVLLLRFPLAKIRERPSWGSNPVCTMWQACSLTAQPPRPLGWLGALHSSIRVLQDIVSSSSQVSYCLSLPLFKGNSQRSQGIRYPARSLIPRRPEEWMGMEKRLDAGLRETGIPGNTHQPSATSPRSPACEISRVGFNGNRTRIATMACLCTRHTITGLESFHTMFVCAHPRRTDSIVKVAEALRCSGFELRWKDTRRGAFTLLALPMTGAAYLSILTTLMLLSARKPFRKLINSQSVWSQWRNNLSAVPAAEIRTSANARRVCCHSVLSARLLVPAQDVGHVGREVQLAVEDGVLAHPRLHIGRRLVLLQAEREAGSVRAQPCGTCLVLIHSLGPTCCAEHEEHYQVLHGYWPPHVCNLETKVAQCQCAIPTFHKSTTLQPHTKHSPANLLSRVPPQFRQCPASPQCSRVLRAPSRTVGFTRRVPRPFVYSHHEHLVHRRPVVRSRTRCAWFPDFQNILAPVVRLSGSPAKGGGGVVTQGQASQLLIIHGLLRKMGMQHSSEPVGPGEGRIKVGHTPPPNIVGPPLMEVGSPCELQRVTTLLLLHMAHSAPLLAHSESSSGRED</sequence>
<organism evidence="3 4">
    <name type="scientific">Dryococelus australis</name>
    <dbReference type="NCBI Taxonomy" id="614101"/>
    <lineage>
        <taxon>Eukaryota</taxon>
        <taxon>Metazoa</taxon>
        <taxon>Ecdysozoa</taxon>
        <taxon>Arthropoda</taxon>
        <taxon>Hexapoda</taxon>
        <taxon>Insecta</taxon>
        <taxon>Pterygota</taxon>
        <taxon>Neoptera</taxon>
        <taxon>Polyneoptera</taxon>
        <taxon>Phasmatodea</taxon>
        <taxon>Verophasmatodea</taxon>
        <taxon>Anareolatae</taxon>
        <taxon>Phasmatidae</taxon>
        <taxon>Eurycanthinae</taxon>
        <taxon>Dryococelus</taxon>
    </lineage>
</organism>
<dbReference type="EMBL" id="JARBHB010000001">
    <property type="protein sequence ID" value="KAJ8895886.1"/>
    <property type="molecule type" value="Genomic_DNA"/>
</dbReference>
<evidence type="ECO:0000256" key="1">
    <source>
        <dbReference type="SAM" id="MobiDB-lite"/>
    </source>
</evidence>
<feature type="compositionally biased region" description="Basic and acidic residues" evidence="1">
    <location>
        <begin position="1"/>
        <end position="23"/>
    </location>
</feature>
<keyword evidence="2" id="KW-0812">Transmembrane</keyword>
<comment type="caution">
    <text evidence="3">The sequence shown here is derived from an EMBL/GenBank/DDBJ whole genome shotgun (WGS) entry which is preliminary data.</text>
</comment>
<evidence type="ECO:0000313" key="4">
    <source>
        <dbReference type="Proteomes" id="UP001159363"/>
    </source>
</evidence>
<evidence type="ECO:0000256" key="2">
    <source>
        <dbReference type="SAM" id="Phobius"/>
    </source>
</evidence>
<feature type="compositionally biased region" description="Polar residues" evidence="1">
    <location>
        <begin position="25"/>
        <end position="34"/>
    </location>
</feature>
<keyword evidence="4" id="KW-1185">Reference proteome</keyword>
<protein>
    <submittedName>
        <fullName evidence="3">Uncharacterized protein</fullName>
    </submittedName>
</protein>
<accession>A0ABQ9IGV0</accession>
<dbReference type="Proteomes" id="UP001159363">
    <property type="component" value="Chromosome 1"/>
</dbReference>
<feature type="region of interest" description="Disordered" evidence="1">
    <location>
        <begin position="1"/>
        <end position="48"/>
    </location>
</feature>
<proteinExistence type="predicted"/>
<evidence type="ECO:0000313" key="3">
    <source>
        <dbReference type="EMBL" id="KAJ8895886.1"/>
    </source>
</evidence>
<feature type="transmembrane region" description="Helical" evidence="2">
    <location>
        <begin position="559"/>
        <end position="582"/>
    </location>
</feature>
<name>A0ABQ9IGV0_9NEOP</name>
<reference evidence="3 4" key="1">
    <citation type="submission" date="2023-02" db="EMBL/GenBank/DDBJ databases">
        <title>LHISI_Scaffold_Assembly.</title>
        <authorList>
            <person name="Stuart O.P."/>
            <person name="Cleave R."/>
            <person name="Magrath M.J.L."/>
            <person name="Mikheyev A.S."/>
        </authorList>
    </citation>
    <scope>NUCLEOTIDE SEQUENCE [LARGE SCALE GENOMIC DNA]</scope>
    <source>
        <strain evidence="3">Daus_M_001</strain>
        <tissue evidence="3">Leg muscle</tissue>
    </source>
</reference>